<keyword evidence="1 2" id="KW-0732">Signal</keyword>
<dbReference type="AlphaFoldDB" id="A0A5C8P8I8"/>
<gene>
    <name evidence="3" type="ORF">FHP25_36635</name>
</gene>
<dbReference type="GO" id="GO:0015888">
    <property type="term" value="P:thiamine transport"/>
    <property type="evidence" value="ECO:0007669"/>
    <property type="project" value="TreeGrafter"/>
</dbReference>
<dbReference type="GO" id="GO:0030976">
    <property type="term" value="F:thiamine pyrophosphate binding"/>
    <property type="evidence" value="ECO:0007669"/>
    <property type="project" value="TreeGrafter"/>
</dbReference>
<dbReference type="Gene3D" id="3.40.190.10">
    <property type="entry name" value="Periplasmic binding protein-like II"/>
    <property type="match status" value="2"/>
</dbReference>
<protein>
    <submittedName>
        <fullName evidence="3">Extracellular solute-binding protein</fullName>
    </submittedName>
</protein>
<comment type="caution">
    <text evidence="3">The sequence shown here is derived from an EMBL/GenBank/DDBJ whole genome shotgun (WGS) entry which is preliminary data.</text>
</comment>
<evidence type="ECO:0000256" key="1">
    <source>
        <dbReference type="ARBA" id="ARBA00022729"/>
    </source>
</evidence>
<name>A0A5C8P8I8_9HYPH</name>
<dbReference type="PANTHER" id="PTHR30006:SF2">
    <property type="entry name" value="ABC TRANSPORTER SUBSTRATE-BINDING PROTEIN"/>
    <property type="match status" value="1"/>
</dbReference>
<proteinExistence type="predicted"/>
<organism evidence="3 4">
    <name type="scientific">Vineibacter terrae</name>
    <dbReference type="NCBI Taxonomy" id="2586908"/>
    <lineage>
        <taxon>Bacteria</taxon>
        <taxon>Pseudomonadati</taxon>
        <taxon>Pseudomonadota</taxon>
        <taxon>Alphaproteobacteria</taxon>
        <taxon>Hyphomicrobiales</taxon>
        <taxon>Vineibacter</taxon>
    </lineage>
</organism>
<reference evidence="3 4" key="1">
    <citation type="submission" date="2019-06" db="EMBL/GenBank/DDBJ databases">
        <title>New taxonomy in bacterial strain CC-CFT640, isolated from vineyard.</title>
        <authorList>
            <person name="Lin S.-Y."/>
            <person name="Tsai C.-F."/>
            <person name="Young C.-C."/>
        </authorList>
    </citation>
    <scope>NUCLEOTIDE SEQUENCE [LARGE SCALE GENOMIC DNA]</scope>
    <source>
        <strain evidence="3 4">CC-CFT640</strain>
    </source>
</reference>
<evidence type="ECO:0000313" key="4">
    <source>
        <dbReference type="Proteomes" id="UP000321638"/>
    </source>
</evidence>
<dbReference type="SUPFAM" id="SSF53850">
    <property type="entry name" value="Periplasmic binding protein-like II"/>
    <property type="match status" value="1"/>
</dbReference>
<feature type="chain" id="PRO_5022869529" evidence="2">
    <location>
        <begin position="31"/>
        <end position="351"/>
    </location>
</feature>
<evidence type="ECO:0000256" key="2">
    <source>
        <dbReference type="SAM" id="SignalP"/>
    </source>
</evidence>
<dbReference type="GO" id="GO:0030975">
    <property type="term" value="F:thiamine binding"/>
    <property type="evidence" value="ECO:0007669"/>
    <property type="project" value="TreeGrafter"/>
</dbReference>
<evidence type="ECO:0000313" key="3">
    <source>
        <dbReference type="EMBL" id="TXL69937.1"/>
    </source>
</evidence>
<dbReference type="PROSITE" id="PS51318">
    <property type="entry name" value="TAT"/>
    <property type="match status" value="1"/>
</dbReference>
<dbReference type="Pfam" id="PF13343">
    <property type="entry name" value="SBP_bac_6"/>
    <property type="match status" value="1"/>
</dbReference>
<accession>A0A5C8P8I8</accession>
<dbReference type="Proteomes" id="UP000321638">
    <property type="component" value="Unassembled WGS sequence"/>
</dbReference>
<dbReference type="PANTHER" id="PTHR30006">
    <property type="entry name" value="THIAMINE-BINDING PERIPLASMIC PROTEIN-RELATED"/>
    <property type="match status" value="1"/>
</dbReference>
<keyword evidence="4" id="KW-1185">Reference proteome</keyword>
<dbReference type="EMBL" id="VDUZ01000068">
    <property type="protein sequence ID" value="TXL69937.1"/>
    <property type="molecule type" value="Genomic_DNA"/>
</dbReference>
<feature type="signal peptide" evidence="2">
    <location>
        <begin position="1"/>
        <end position="30"/>
    </location>
</feature>
<dbReference type="GO" id="GO:0030288">
    <property type="term" value="C:outer membrane-bounded periplasmic space"/>
    <property type="evidence" value="ECO:0007669"/>
    <property type="project" value="TreeGrafter"/>
</dbReference>
<sequence length="351" mass="37392">MRLSRRSILAAGSAATAAAAMGGLPRLAHAAGSIVATTYPGSFDEAFKAVVGPALTRNSGGGKVTFSPLLNVDQIGKIQASRSAPPFDVVLFDEGPLIPAIEADVLEKFPVEKSKNFASIPEAFRHPQGYAPVITVQLIGIAYNPKRVKTPPTSWEDLWKPEYKGRVGLTGMGSSLGTAFMVEIAKMHGGSETSIEPAFDAIKKLLPNVGALAASPGALAALFQQGEIDIAFNYFNNVALLAAKGVDIAFAKPKSGAVAVRTSAQIVKNNQDPKLVLDYLDTAMSLEVQKGLEASPWVMMPTNKNVTLTGANLTVAKSVDDLVSHSVLLDWTKFQKMRGEWITRFNKDVKI</sequence>
<dbReference type="InterPro" id="IPR006311">
    <property type="entry name" value="TAT_signal"/>
</dbReference>
<dbReference type="OrthoDB" id="6529964at2"/>